<dbReference type="EC" id="2.3.1.225" evidence="11"/>
<keyword evidence="4 11" id="KW-1133">Transmembrane helix</keyword>
<protein>
    <recommendedName>
        <fullName evidence="11">Palmitoyltransferase</fullName>
        <ecNumber evidence="11">2.3.1.225</ecNumber>
    </recommendedName>
</protein>
<name>A0ABR3RCU3_9PLEO</name>
<evidence type="ECO:0000256" key="4">
    <source>
        <dbReference type="ARBA" id="ARBA00022989"/>
    </source>
</evidence>
<feature type="transmembrane region" description="Helical" evidence="11">
    <location>
        <begin position="221"/>
        <end position="246"/>
    </location>
</feature>
<comment type="caution">
    <text evidence="13">The sequence shown here is derived from an EMBL/GenBank/DDBJ whole genome shotgun (WGS) entry which is preliminary data.</text>
</comment>
<dbReference type="Pfam" id="PF01529">
    <property type="entry name" value="DHHC"/>
    <property type="match status" value="1"/>
</dbReference>
<feature type="transmembrane region" description="Helical" evidence="11">
    <location>
        <begin position="41"/>
        <end position="59"/>
    </location>
</feature>
<dbReference type="PROSITE" id="PS50216">
    <property type="entry name" value="DHHC"/>
    <property type="match status" value="1"/>
</dbReference>
<evidence type="ECO:0000256" key="6">
    <source>
        <dbReference type="ARBA" id="ARBA00023139"/>
    </source>
</evidence>
<dbReference type="PANTHER" id="PTHR22883:SF23">
    <property type="entry name" value="PALMITOYLTRANSFERASE ZDHHC6"/>
    <property type="match status" value="1"/>
</dbReference>
<dbReference type="InterPro" id="IPR001594">
    <property type="entry name" value="Palmitoyltrfase_DHHC"/>
</dbReference>
<evidence type="ECO:0000256" key="11">
    <source>
        <dbReference type="RuleBase" id="RU079119"/>
    </source>
</evidence>
<dbReference type="PANTHER" id="PTHR22883">
    <property type="entry name" value="ZINC FINGER DHHC DOMAIN CONTAINING PROTEIN"/>
    <property type="match status" value="1"/>
</dbReference>
<keyword evidence="7" id="KW-0449">Lipoprotein</keyword>
<dbReference type="Proteomes" id="UP001521222">
    <property type="component" value="Unassembled WGS sequence"/>
</dbReference>
<keyword evidence="14" id="KW-1185">Reference proteome</keyword>
<comment type="domain">
    <text evidence="11">The DHHC domain is required for palmitoyltransferase activity.</text>
</comment>
<feature type="transmembrane region" description="Helical" evidence="11">
    <location>
        <begin position="79"/>
        <end position="97"/>
    </location>
</feature>
<proteinExistence type="inferred from homology"/>
<evidence type="ECO:0000256" key="1">
    <source>
        <dbReference type="ARBA" id="ARBA00004141"/>
    </source>
</evidence>
<dbReference type="EMBL" id="JAKIXB020000014">
    <property type="protein sequence ID" value="KAL1602118.1"/>
    <property type="molecule type" value="Genomic_DNA"/>
</dbReference>
<keyword evidence="3 11" id="KW-0812">Transmembrane</keyword>
<dbReference type="InterPro" id="IPR039859">
    <property type="entry name" value="PFA4/ZDH16/20/ERF2-like"/>
</dbReference>
<evidence type="ECO:0000256" key="9">
    <source>
        <dbReference type="ARBA" id="ARBA00038298"/>
    </source>
</evidence>
<evidence type="ECO:0000256" key="2">
    <source>
        <dbReference type="ARBA" id="ARBA00022679"/>
    </source>
</evidence>
<reference evidence="13 14" key="1">
    <citation type="submission" date="2024-02" db="EMBL/GenBank/DDBJ databases">
        <title>De novo assembly and annotation of 12 fungi associated with fruit tree decline syndrome in Ontario, Canada.</title>
        <authorList>
            <person name="Sulman M."/>
            <person name="Ellouze W."/>
            <person name="Ilyukhin E."/>
        </authorList>
    </citation>
    <scope>NUCLEOTIDE SEQUENCE [LARGE SCALE GENOMIC DNA]</scope>
    <source>
        <strain evidence="13 14">M97-236</strain>
    </source>
</reference>
<gene>
    <name evidence="13" type="primary">PFA5</name>
    <name evidence="13" type="ORF">SLS59_004803</name>
</gene>
<keyword evidence="6" id="KW-0564">Palmitate</keyword>
<evidence type="ECO:0000256" key="5">
    <source>
        <dbReference type="ARBA" id="ARBA00023136"/>
    </source>
</evidence>
<evidence type="ECO:0000256" key="3">
    <source>
        <dbReference type="ARBA" id="ARBA00022692"/>
    </source>
</evidence>
<evidence type="ECO:0000313" key="14">
    <source>
        <dbReference type="Proteomes" id="UP001521222"/>
    </source>
</evidence>
<keyword evidence="5 11" id="KW-0472">Membrane</keyword>
<feature type="domain" description="Palmitoyltransferase DHHC" evidence="12">
    <location>
        <begin position="142"/>
        <end position="259"/>
    </location>
</feature>
<evidence type="ECO:0000256" key="7">
    <source>
        <dbReference type="ARBA" id="ARBA00023288"/>
    </source>
</evidence>
<evidence type="ECO:0000256" key="10">
    <source>
        <dbReference type="ARBA" id="ARBA00048048"/>
    </source>
</evidence>
<organism evidence="13 14">
    <name type="scientific">Nothophoma quercina</name>
    <dbReference type="NCBI Taxonomy" id="749835"/>
    <lineage>
        <taxon>Eukaryota</taxon>
        <taxon>Fungi</taxon>
        <taxon>Dikarya</taxon>
        <taxon>Ascomycota</taxon>
        <taxon>Pezizomycotina</taxon>
        <taxon>Dothideomycetes</taxon>
        <taxon>Pleosporomycetidae</taxon>
        <taxon>Pleosporales</taxon>
        <taxon>Pleosporineae</taxon>
        <taxon>Didymellaceae</taxon>
        <taxon>Nothophoma</taxon>
    </lineage>
</organism>
<feature type="transmembrane region" description="Helical" evidence="11">
    <location>
        <begin position="186"/>
        <end position="209"/>
    </location>
</feature>
<evidence type="ECO:0000313" key="13">
    <source>
        <dbReference type="EMBL" id="KAL1602118.1"/>
    </source>
</evidence>
<evidence type="ECO:0000259" key="12">
    <source>
        <dbReference type="Pfam" id="PF01529"/>
    </source>
</evidence>
<accession>A0ABR3RCU3</accession>
<evidence type="ECO:0000256" key="8">
    <source>
        <dbReference type="ARBA" id="ARBA00023315"/>
    </source>
</evidence>
<sequence length="385" mass="43797">MAPPVVPAAGATKADVRDQSALEQRLGQSTSVIMPLLELGAIGYVTWVLVYQICIQYLIDPSAQLRQDFNVQPRRATGIALIVIYAILLLLLLVPWSRLIQVIWSKPDVIPLGNKSLEKKEVTTSWLGDYDAYICDYEGMPLWCDKCHNWKPDRTHHCKELGRCVRKMDHYCPWAGGIIAETTHKFFMQFVFFGALYTAYTWIVTAVFLGERISKTGSRPGTWIGVLVVGLLFCIFTFTMSCMTGWNLCINYTSVEGIQRGGVCNIAFLIVNSSERSSLPSTPSARDKEQKYEEPWPVLTTIQRGSGRNYVVMQTKANEHPWYTSLMRGWTDVMGGNMLDWLTPIRHSPYKRKSHRGEFEWGELVYDMAKQYEKDNPGVHLALLH</sequence>
<comment type="subcellular location">
    <subcellularLocation>
        <location evidence="1">Membrane</location>
        <topology evidence="1">Multi-pass membrane protein</topology>
    </subcellularLocation>
</comment>
<keyword evidence="2 11" id="KW-0808">Transferase</keyword>
<comment type="similarity">
    <text evidence="9">Belongs to the DHHC palmitoyltransferase family. PFA5 subfamily.</text>
</comment>
<comment type="catalytic activity">
    <reaction evidence="10 11">
        <text>L-cysteinyl-[protein] + hexadecanoyl-CoA = S-hexadecanoyl-L-cysteinyl-[protein] + CoA</text>
        <dbReference type="Rhea" id="RHEA:36683"/>
        <dbReference type="Rhea" id="RHEA-COMP:10131"/>
        <dbReference type="Rhea" id="RHEA-COMP:11032"/>
        <dbReference type="ChEBI" id="CHEBI:29950"/>
        <dbReference type="ChEBI" id="CHEBI:57287"/>
        <dbReference type="ChEBI" id="CHEBI:57379"/>
        <dbReference type="ChEBI" id="CHEBI:74151"/>
        <dbReference type="EC" id="2.3.1.225"/>
    </reaction>
</comment>
<keyword evidence="8 11" id="KW-0012">Acyltransferase</keyword>